<reference evidence="2" key="2">
    <citation type="submission" date="2021-04" db="EMBL/GenBank/DDBJ databases">
        <title>Taxonomy of Flavobacteriaceae bacterium ZY171143.</title>
        <authorList>
            <person name="Li F."/>
        </authorList>
    </citation>
    <scope>NUCLEOTIDE SEQUENCE [LARGE SCALE GENOMIC DNA]</scope>
    <source>
        <strain evidence="2">ZY171143</strain>
    </source>
</reference>
<protein>
    <recommendedName>
        <fullName evidence="3">DUF4230 domain-containing protein</fullName>
    </recommendedName>
</protein>
<keyword evidence="2" id="KW-1185">Reference proteome</keyword>
<dbReference type="Proteomes" id="UP000672011">
    <property type="component" value="Chromosome"/>
</dbReference>
<dbReference type="RefSeq" id="WP_230475467.1">
    <property type="nucleotide sequence ID" value="NZ_CP072842.1"/>
</dbReference>
<gene>
    <name evidence="1" type="ORF">J9309_08550</name>
</gene>
<name>A0ABX7XAC4_9FLAO</name>
<evidence type="ECO:0000313" key="2">
    <source>
        <dbReference type="Proteomes" id="UP000672011"/>
    </source>
</evidence>
<evidence type="ECO:0008006" key="3">
    <source>
        <dbReference type="Google" id="ProtNLM"/>
    </source>
</evidence>
<proteinExistence type="predicted"/>
<accession>A0ABX7XAC4</accession>
<organism evidence="1 2">
    <name type="scientific">Faecalibacter bovis</name>
    <dbReference type="NCBI Taxonomy" id="2898187"/>
    <lineage>
        <taxon>Bacteria</taxon>
        <taxon>Pseudomonadati</taxon>
        <taxon>Bacteroidota</taxon>
        <taxon>Flavobacteriia</taxon>
        <taxon>Flavobacteriales</taxon>
        <taxon>Weeksellaceae</taxon>
        <taxon>Faecalibacter</taxon>
    </lineage>
</organism>
<evidence type="ECO:0000313" key="1">
    <source>
        <dbReference type="EMBL" id="QTV04846.1"/>
    </source>
</evidence>
<sequence>MIWAIVIGIVGFILFRFYSDYKKDDVDLSTQKLHEKFAVVVELINQEAYNGLGSVTILDKRSFNLYLTGNQQIVQFIYSTGILTIIWKYKYYQKEVIHEKTFENVRNLSIFEQQNIAEAMISEMRTVIENHQLNVLGNSQF</sequence>
<dbReference type="EMBL" id="CP072842">
    <property type="protein sequence ID" value="QTV04846.1"/>
    <property type="molecule type" value="Genomic_DNA"/>
</dbReference>
<reference evidence="1 2" key="1">
    <citation type="journal article" date="2021" name="Int. J. Syst. Evol. Microbiol.">
        <title>Faecalibacter bovis sp. nov., isolated from cow faeces.</title>
        <authorList>
            <person name="Li F."/>
            <person name="Zhao W."/>
            <person name="Hong Q."/>
            <person name="Shao Q."/>
            <person name="Song J."/>
            <person name="Yang S."/>
        </authorList>
    </citation>
    <scope>NUCLEOTIDE SEQUENCE [LARGE SCALE GENOMIC DNA]</scope>
    <source>
        <strain evidence="1 2">ZY171143</strain>
    </source>
</reference>